<evidence type="ECO:0000256" key="1">
    <source>
        <dbReference type="ARBA" id="ARBA00004613"/>
    </source>
</evidence>
<feature type="signal peptide" evidence="8">
    <location>
        <begin position="1"/>
        <end position="24"/>
    </location>
</feature>
<comment type="caution">
    <text evidence="9">The sequence shown here is derived from an EMBL/GenBank/DDBJ whole genome shotgun (WGS) entry which is preliminary data.</text>
</comment>
<evidence type="ECO:0000256" key="2">
    <source>
        <dbReference type="ARBA" id="ARBA00008668"/>
    </source>
</evidence>
<dbReference type="PANTHER" id="PTHR45650:SF67">
    <property type="entry name" value="(RAPE) HYPOTHETICAL PROTEIN"/>
    <property type="match status" value="1"/>
</dbReference>
<protein>
    <submittedName>
        <fullName evidence="9">GDSL esterase/lipase</fullName>
    </submittedName>
</protein>
<evidence type="ECO:0000256" key="3">
    <source>
        <dbReference type="ARBA" id="ARBA00022525"/>
    </source>
</evidence>
<dbReference type="GO" id="GO:0016787">
    <property type="term" value="F:hydrolase activity"/>
    <property type="evidence" value="ECO:0007669"/>
    <property type="project" value="UniProtKB-KW"/>
</dbReference>
<evidence type="ECO:0000256" key="5">
    <source>
        <dbReference type="ARBA" id="ARBA00022801"/>
    </source>
</evidence>
<dbReference type="GO" id="GO:0016042">
    <property type="term" value="P:lipid catabolic process"/>
    <property type="evidence" value="ECO:0007669"/>
    <property type="project" value="UniProtKB-KW"/>
</dbReference>
<dbReference type="InterPro" id="IPR035669">
    <property type="entry name" value="SGNH_plant_lipase-like"/>
</dbReference>
<dbReference type="GO" id="GO:0005576">
    <property type="term" value="C:extracellular region"/>
    <property type="evidence" value="ECO:0007669"/>
    <property type="project" value="UniProtKB-SubCell"/>
</dbReference>
<organism evidence="9 10">
    <name type="scientific">Cardamine amara subsp. amara</name>
    <dbReference type="NCBI Taxonomy" id="228776"/>
    <lineage>
        <taxon>Eukaryota</taxon>
        <taxon>Viridiplantae</taxon>
        <taxon>Streptophyta</taxon>
        <taxon>Embryophyta</taxon>
        <taxon>Tracheophyta</taxon>
        <taxon>Spermatophyta</taxon>
        <taxon>Magnoliopsida</taxon>
        <taxon>eudicotyledons</taxon>
        <taxon>Gunneridae</taxon>
        <taxon>Pentapetalae</taxon>
        <taxon>rosids</taxon>
        <taxon>malvids</taxon>
        <taxon>Brassicales</taxon>
        <taxon>Brassicaceae</taxon>
        <taxon>Cardamineae</taxon>
        <taxon>Cardamine</taxon>
    </lineage>
</organism>
<dbReference type="SUPFAM" id="SSF52266">
    <property type="entry name" value="SGNH hydrolase"/>
    <property type="match status" value="1"/>
</dbReference>
<dbReference type="CDD" id="cd01837">
    <property type="entry name" value="SGNH_plant_lipase_like"/>
    <property type="match status" value="1"/>
</dbReference>
<keyword evidence="4 8" id="KW-0732">Signal</keyword>
<proteinExistence type="inferred from homology"/>
<feature type="chain" id="PRO_5044822410" evidence="8">
    <location>
        <begin position="25"/>
        <end position="363"/>
    </location>
</feature>
<keyword evidence="10" id="KW-1185">Reference proteome</keyword>
<dbReference type="Gene3D" id="3.40.50.1110">
    <property type="entry name" value="SGNH hydrolase"/>
    <property type="match status" value="1"/>
</dbReference>
<keyword evidence="7" id="KW-0443">Lipid metabolism</keyword>
<keyword evidence="3" id="KW-0964">Secreted</keyword>
<dbReference type="InterPro" id="IPR036514">
    <property type="entry name" value="SGNH_hydro_sf"/>
</dbReference>
<comment type="subcellular location">
    <subcellularLocation>
        <location evidence="1">Secreted</location>
    </subcellularLocation>
</comment>
<evidence type="ECO:0000256" key="6">
    <source>
        <dbReference type="ARBA" id="ARBA00022963"/>
    </source>
</evidence>
<name>A0ABD1APA5_CARAN</name>
<evidence type="ECO:0000313" key="10">
    <source>
        <dbReference type="Proteomes" id="UP001558713"/>
    </source>
</evidence>
<reference evidence="9 10" key="1">
    <citation type="submission" date="2024-04" db="EMBL/GenBank/DDBJ databases">
        <title>Genome assembly C_amara_ONT_v2.</title>
        <authorList>
            <person name="Yant L."/>
            <person name="Moore C."/>
            <person name="Slenker M."/>
        </authorList>
    </citation>
    <scope>NUCLEOTIDE SEQUENCE [LARGE SCALE GENOMIC DNA]</scope>
    <source>
        <tissue evidence="9">Leaf</tissue>
    </source>
</reference>
<evidence type="ECO:0000256" key="8">
    <source>
        <dbReference type="SAM" id="SignalP"/>
    </source>
</evidence>
<comment type="similarity">
    <text evidence="2">Belongs to the 'GDSL' lipolytic enzyme family.</text>
</comment>
<dbReference type="FunFam" id="3.40.50.1110:FF:000003">
    <property type="entry name" value="GDSL esterase/lipase APG"/>
    <property type="match status" value="1"/>
</dbReference>
<accession>A0ABD1APA5</accession>
<keyword evidence="6" id="KW-0442">Lipid degradation</keyword>
<evidence type="ECO:0000256" key="7">
    <source>
        <dbReference type="ARBA" id="ARBA00023098"/>
    </source>
</evidence>
<sequence length="363" mass="40012">MESYLRKWCVVFVLLGFGFSVANAQAQAQVPCYFIFGDSLVDNGNNNGLVSFARANYFPYGIDFGGPTGRFSNGKTTVDEIAELLGFNNYIPAYNAASGQQILSGVNYASAAAGIREETGRQLGQRISFSGQVRNYQNTVSQVVQLLGDETRAADYLKRCIYSVGMGSNDYLNNYFMPNFYSSSRQFTPEQYANDLITRYSTQLNALYNYGARKFALIGIGAVGCSPNALARSSDGTTCNNQINSANQIFNSKLRSLVDQLNNNHPDAKFIYINAYDIFQDMIKNPSRFGFTVTNAGCCGIGRNAGQITCLPGQRPCRNRNAYVFWDAFHPTEAANVIIAKRSFNAQSPSDAYPMDISRLAQL</sequence>
<dbReference type="Pfam" id="PF00657">
    <property type="entry name" value="Lipase_GDSL"/>
    <property type="match status" value="1"/>
</dbReference>
<dbReference type="AlphaFoldDB" id="A0ABD1APA5"/>
<dbReference type="EMBL" id="JBANAX010000525">
    <property type="protein sequence ID" value="KAL1205164.1"/>
    <property type="molecule type" value="Genomic_DNA"/>
</dbReference>
<evidence type="ECO:0000313" key="9">
    <source>
        <dbReference type="EMBL" id="KAL1205164.1"/>
    </source>
</evidence>
<dbReference type="Proteomes" id="UP001558713">
    <property type="component" value="Unassembled WGS sequence"/>
</dbReference>
<gene>
    <name evidence="9" type="ORF">V5N11_016502</name>
</gene>
<evidence type="ECO:0000256" key="4">
    <source>
        <dbReference type="ARBA" id="ARBA00022729"/>
    </source>
</evidence>
<dbReference type="PANTHER" id="PTHR45650">
    <property type="entry name" value="GDSL-LIKE LIPASE/ACYLHYDROLASE-RELATED"/>
    <property type="match status" value="1"/>
</dbReference>
<dbReference type="InterPro" id="IPR051238">
    <property type="entry name" value="GDSL_esterase/lipase"/>
</dbReference>
<dbReference type="InterPro" id="IPR001087">
    <property type="entry name" value="GDSL"/>
</dbReference>
<keyword evidence="5" id="KW-0378">Hydrolase</keyword>